<keyword evidence="2" id="KW-0732">Signal</keyword>
<accession>B4GB43</accession>
<evidence type="ECO:0000256" key="1">
    <source>
        <dbReference type="SAM" id="MobiDB-lite"/>
    </source>
</evidence>
<sequence length="272" mass="29764">MACLSKSAACASFLTVIATAFEVPATEPRIEHIKWRQRQMGCGSAAASIDVILRHTGFGHTHGHASSQRLSSSNNKNISPAEGAAIVRAPKRVKPIFCSNLTAGQLLQLAQQSAAASPGQSSVSVLLMTPVQSLPDIVQALSSIVSMSILYLHRTRPPRRMACHRRTTLAYRMPASQSPQQQQHHQQSGGPQHMAAQQQQQQQQQAAAMLPAAQQQQQFDPFANILGDARNCRKLSTELVELCPQENLEYWCPKNGEGPMRNRSEDEKILVS</sequence>
<feature type="signal peptide" evidence="2">
    <location>
        <begin position="1"/>
        <end position="20"/>
    </location>
</feature>
<dbReference type="EMBL" id="CH479181">
    <property type="protein sequence ID" value="EDW32145.1"/>
    <property type="molecule type" value="Genomic_DNA"/>
</dbReference>
<keyword evidence="4" id="KW-1185">Reference proteome</keyword>
<evidence type="ECO:0000313" key="3">
    <source>
        <dbReference type="EMBL" id="EDW32145.1"/>
    </source>
</evidence>
<feature type="compositionally biased region" description="Low complexity" evidence="1">
    <location>
        <begin position="176"/>
        <end position="213"/>
    </location>
</feature>
<proteinExistence type="predicted"/>
<evidence type="ECO:0000313" key="4">
    <source>
        <dbReference type="Proteomes" id="UP000008744"/>
    </source>
</evidence>
<dbReference type="HOGENOM" id="CLU_1024041_0_0_1"/>
<reference evidence="3 4" key="1">
    <citation type="journal article" date="2007" name="Nature">
        <title>Evolution of genes and genomes on the Drosophila phylogeny.</title>
        <authorList>
            <consortium name="Drosophila 12 Genomes Consortium"/>
            <person name="Clark A.G."/>
            <person name="Eisen M.B."/>
            <person name="Smith D.R."/>
            <person name="Bergman C.M."/>
            <person name="Oliver B."/>
            <person name="Markow T.A."/>
            <person name="Kaufman T.C."/>
            <person name="Kellis M."/>
            <person name="Gelbart W."/>
            <person name="Iyer V.N."/>
            <person name="Pollard D.A."/>
            <person name="Sackton T.B."/>
            <person name="Larracuente A.M."/>
            <person name="Singh N.D."/>
            <person name="Abad J.P."/>
            <person name="Abt D.N."/>
            <person name="Adryan B."/>
            <person name="Aguade M."/>
            <person name="Akashi H."/>
            <person name="Anderson W.W."/>
            <person name="Aquadro C.F."/>
            <person name="Ardell D.H."/>
            <person name="Arguello R."/>
            <person name="Artieri C.G."/>
            <person name="Barbash D.A."/>
            <person name="Barker D."/>
            <person name="Barsanti P."/>
            <person name="Batterham P."/>
            <person name="Batzoglou S."/>
            <person name="Begun D."/>
            <person name="Bhutkar A."/>
            <person name="Blanco E."/>
            <person name="Bosak S.A."/>
            <person name="Bradley R.K."/>
            <person name="Brand A.D."/>
            <person name="Brent M.R."/>
            <person name="Brooks A.N."/>
            <person name="Brown R.H."/>
            <person name="Butlin R.K."/>
            <person name="Caggese C."/>
            <person name="Calvi B.R."/>
            <person name="Bernardo de Carvalho A."/>
            <person name="Caspi A."/>
            <person name="Castrezana S."/>
            <person name="Celniker S.E."/>
            <person name="Chang J.L."/>
            <person name="Chapple C."/>
            <person name="Chatterji S."/>
            <person name="Chinwalla A."/>
            <person name="Civetta A."/>
            <person name="Clifton S.W."/>
            <person name="Comeron J.M."/>
            <person name="Costello J.C."/>
            <person name="Coyne J.A."/>
            <person name="Daub J."/>
            <person name="David R.G."/>
            <person name="Delcher A.L."/>
            <person name="Delehaunty K."/>
            <person name="Do C.B."/>
            <person name="Ebling H."/>
            <person name="Edwards K."/>
            <person name="Eickbush T."/>
            <person name="Evans J.D."/>
            <person name="Filipski A."/>
            <person name="Findeiss S."/>
            <person name="Freyhult E."/>
            <person name="Fulton L."/>
            <person name="Fulton R."/>
            <person name="Garcia A.C."/>
            <person name="Gardiner A."/>
            <person name="Garfield D.A."/>
            <person name="Garvin B.E."/>
            <person name="Gibson G."/>
            <person name="Gilbert D."/>
            <person name="Gnerre S."/>
            <person name="Godfrey J."/>
            <person name="Good R."/>
            <person name="Gotea V."/>
            <person name="Gravely B."/>
            <person name="Greenberg A.J."/>
            <person name="Griffiths-Jones S."/>
            <person name="Gross S."/>
            <person name="Guigo R."/>
            <person name="Gustafson E.A."/>
            <person name="Haerty W."/>
            <person name="Hahn M.W."/>
            <person name="Halligan D.L."/>
            <person name="Halpern A.L."/>
            <person name="Halter G.M."/>
            <person name="Han M.V."/>
            <person name="Heger A."/>
            <person name="Hillier L."/>
            <person name="Hinrichs A.S."/>
            <person name="Holmes I."/>
            <person name="Hoskins R.A."/>
            <person name="Hubisz M.J."/>
            <person name="Hultmark D."/>
            <person name="Huntley M.A."/>
            <person name="Jaffe D.B."/>
            <person name="Jagadeeshan S."/>
            <person name="Jeck W.R."/>
            <person name="Johnson J."/>
            <person name="Jones C.D."/>
            <person name="Jordan W.C."/>
            <person name="Karpen G.H."/>
            <person name="Kataoka E."/>
            <person name="Keightley P.D."/>
            <person name="Kheradpour P."/>
            <person name="Kirkness E.F."/>
            <person name="Koerich L.B."/>
            <person name="Kristiansen K."/>
            <person name="Kudrna D."/>
            <person name="Kulathinal R.J."/>
            <person name="Kumar S."/>
            <person name="Kwok R."/>
            <person name="Lander E."/>
            <person name="Langley C.H."/>
            <person name="Lapoint R."/>
            <person name="Lazzaro B.P."/>
            <person name="Lee S.J."/>
            <person name="Levesque L."/>
            <person name="Li R."/>
            <person name="Lin C.F."/>
            <person name="Lin M.F."/>
            <person name="Lindblad-Toh K."/>
            <person name="Llopart A."/>
            <person name="Long M."/>
            <person name="Low L."/>
            <person name="Lozovsky E."/>
            <person name="Lu J."/>
            <person name="Luo M."/>
            <person name="Machado C.A."/>
            <person name="Makalowski W."/>
            <person name="Marzo M."/>
            <person name="Matsuda M."/>
            <person name="Matzkin L."/>
            <person name="McAllister B."/>
            <person name="McBride C.S."/>
            <person name="McKernan B."/>
            <person name="McKernan K."/>
            <person name="Mendez-Lago M."/>
            <person name="Minx P."/>
            <person name="Mollenhauer M.U."/>
            <person name="Montooth K."/>
            <person name="Mount S.M."/>
            <person name="Mu X."/>
            <person name="Myers E."/>
            <person name="Negre B."/>
            <person name="Newfeld S."/>
            <person name="Nielsen R."/>
            <person name="Noor M.A."/>
            <person name="O'Grady P."/>
            <person name="Pachter L."/>
            <person name="Papaceit M."/>
            <person name="Parisi M.J."/>
            <person name="Parisi M."/>
            <person name="Parts L."/>
            <person name="Pedersen J.S."/>
            <person name="Pesole G."/>
            <person name="Phillippy A.M."/>
            <person name="Ponting C.P."/>
            <person name="Pop M."/>
            <person name="Porcelli D."/>
            <person name="Powell J.R."/>
            <person name="Prohaska S."/>
            <person name="Pruitt K."/>
            <person name="Puig M."/>
            <person name="Quesneville H."/>
            <person name="Ram K.R."/>
            <person name="Rand D."/>
            <person name="Rasmussen M.D."/>
            <person name="Reed L.K."/>
            <person name="Reenan R."/>
            <person name="Reily A."/>
            <person name="Remington K.A."/>
            <person name="Rieger T.T."/>
            <person name="Ritchie M.G."/>
            <person name="Robin C."/>
            <person name="Rogers Y.H."/>
            <person name="Rohde C."/>
            <person name="Rozas J."/>
            <person name="Rubenfield M.J."/>
            <person name="Ruiz A."/>
            <person name="Russo S."/>
            <person name="Salzberg S.L."/>
            <person name="Sanchez-Gracia A."/>
            <person name="Saranga D.J."/>
            <person name="Sato H."/>
            <person name="Schaeffer S.W."/>
            <person name="Schatz M.C."/>
            <person name="Schlenke T."/>
            <person name="Schwartz R."/>
            <person name="Segarra C."/>
            <person name="Singh R.S."/>
            <person name="Sirot L."/>
            <person name="Sirota M."/>
            <person name="Sisneros N.B."/>
            <person name="Smith C.D."/>
            <person name="Smith T.F."/>
            <person name="Spieth J."/>
            <person name="Stage D.E."/>
            <person name="Stark A."/>
            <person name="Stephan W."/>
            <person name="Strausberg R.L."/>
            <person name="Strempel S."/>
            <person name="Sturgill D."/>
            <person name="Sutton G."/>
            <person name="Sutton G.G."/>
            <person name="Tao W."/>
            <person name="Teichmann S."/>
            <person name="Tobari Y.N."/>
            <person name="Tomimura Y."/>
            <person name="Tsolas J.M."/>
            <person name="Valente V.L."/>
            <person name="Venter E."/>
            <person name="Venter J.C."/>
            <person name="Vicario S."/>
            <person name="Vieira F.G."/>
            <person name="Vilella A.J."/>
            <person name="Villasante A."/>
            <person name="Walenz B."/>
            <person name="Wang J."/>
            <person name="Wasserman M."/>
            <person name="Watts T."/>
            <person name="Wilson D."/>
            <person name="Wilson R.K."/>
            <person name="Wing R.A."/>
            <person name="Wolfner M.F."/>
            <person name="Wong A."/>
            <person name="Wong G.K."/>
            <person name="Wu C.I."/>
            <person name="Wu G."/>
            <person name="Yamamoto D."/>
            <person name="Yang H.P."/>
            <person name="Yang S.P."/>
            <person name="Yorke J.A."/>
            <person name="Yoshida K."/>
            <person name="Zdobnov E."/>
            <person name="Zhang P."/>
            <person name="Zhang Y."/>
            <person name="Zimin A.V."/>
            <person name="Baldwin J."/>
            <person name="Abdouelleil A."/>
            <person name="Abdulkadir J."/>
            <person name="Abebe A."/>
            <person name="Abera B."/>
            <person name="Abreu J."/>
            <person name="Acer S.C."/>
            <person name="Aftuck L."/>
            <person name="Alexander A."/>
            <person name="An P."/>
            <person name="Anderson E."/>
            <person name="Anderson S."/>
            <person name="Arachi H."/>
            <person name="Azer M."/>
            <person name="Bachantsang P."/>
            <person name="Barry A."/>
            <person name="Bayul T."/>
            <person name="Berlin A."/>
            <person name="Bessette D."/>
            <person name="Bloom T."/>
            <person name="Blye J."/>
            <person name="Boguslavskiy L."/>
            <person name="Bonnet C."/>
            <person name="Boukhgalter B."/>
            <person name="Bourzgui I."/>
            <person name="Brown A."/>
            <person name="Cahill P."/>
            <person name="Channer S."/>
            <person name="Cheshatsang Y."/>
            <person name="Chuda L."/>
            <person name="Citroen M."/>
            <person name="Collymore A."/>
            <person name="Cooke P."/>
            <person name="Costello M."/>
            <person name="D'Aco K."/>
            <person name="Daza R."/>
            <person name="De Haan G."/>
            <person name="DeGray S."/>
            <person name="DeMaso C."/>
            <person name="Dhargay N."/>
            <person name="Dooley K."/>
            <person name="Dooley E."/>
            <person name="Doricent M."/>
            <person name="Dorje P."/>
            <person name="Dorjee K."/>
            <person name="Dupes A."/>
            <person name="Elong R."/>
            <person name="Falk J."/>
            <person name="Farina A."/>
            <person name="Faro S."/>
            <person name="Ferguson D."/>
            <person name="Fisher S."/>
            <person name="Foley C.D."/>
            <person name="Franke A."/>
            <person name="Friedrich D."/>
            <person name="Gadbois L."/>
            <person name="Gearin G."/>
            <person name="Gearin C.R."/>
            <person name="Giannoukos G."/>
            <person name="Goode T."/>
            <person name="Graham J."/>
            <person name="Grandbois E."/>
            <person name="Grewal S."/>
            <person name="Gyaltsen K."/>
            <person name="Hafez N."/>
            <person name="Hagos B."/>
            <person name="Hall J."/>
            <person name="Henson C."/>
            <person name="Hollinger A."/>
            <person name="Honan T."/>
            <person name="Huard M.D."/>
            <person name="Hughes L."/>
            <person name="Hurhula B."/>
            <person name="Husby M.E."/>
            <person name="Kamat A."/>
            <person name="Kanga B."/>
            <person name="Kashin S."/>
            <person name="Khazanovich D."/>
            <person name="Kisner P."/>
            <person name="Lance K."/>
            <person name="Lara M."/>
            <person name="Lee W."/>
            <person name="Lennon N."/>
            <person name="Letendre F."/>
            <person name="LeVine R."/>
            <person name="Lipovsky A."/>
            <person name="Liu X."/>
            <person name="Liu J."/>
            <person name="Liu S."/>
            <person name="Lokyitsang T."/>
            <person name="Lokyitsang Y."/>
            <person name="Lubonja R."/>
            <person name="Lui A."/>
            <person name="MacDonald P."/>
            <person name="Magnisalis V."/>
            <person name="Maru K."/>
            <person name="Matthews C."/>
            <person name="McCusker W."/>
            <person name="McDonough S."/>
            <person name="Mehta T."/>
            <person name="Meldrim J."/>
            <person name="Meneus L."/>
            <person name="Mihai O."/>
            <person name="Mihalev A."/>
            <person name="Mihova T."/>
            <person name="Mittelman R."/>
            <person name="Mlenga V."/>
            <person name="Montmayeur A."/>
            <person name="Mulrain L."/>
            <person name="Navidi A."/>
            <person name="Naylor J."/>
            <person name="Negash T."/>
            <person name="Nguyen T."/>
            <person name="Nguyen N."/>
            <person name="Nicol R."/>
            <person name="Norbu C."/>
            <person name="Norbu N."/>
            <person name="Novod N."/>
            <person name="O'Neill B."/>
            <person name="Osman S."/>
            <person name="Markiewicz E."/>
            <person name="Oyono O.L."/>
            <person name="Patti C."/>
            <person name="Phunkhang P."/>
            <person name="Pierre F."/>
            <person name="Priest M."/>
            <person name="Raghuraman S."/>
            <person name="Rege F."/>
            <person name="Reyes R."/>
            <person name="Rise C."/>
            <person name="Rogov P."/>
            <person name="Ross K."/>
            <person name="Ryan E."/>
            <person name="Settipalli S."/>
            <person name="Shea T."/>
            <person name="Sherpa N."/>
            <person name="Shi L."/>
            <person name="Shih D."/>
            <person name="Sparrow T."/>
            <person name="Spaulding J."/>
            <person name="Stalker J."/>
            <person name="Stange-Thomann N."/>
            <person name="Stavropoulos S."/>
            <person name="Stone C."/>
            <person name="Strader C."/>
            <person name="Tesfaye S."/>
            <person name="Thomson T."/>
            <person name="Thoulutsang Y."/>
            <person name="Thoulutsang D."/>
            <person name="Topham K."/>
            <person name="Topping I."/>
            <person name="Tsamla T."/>
            <person name="Vassiliev H."/>
            <person name="Vo A."/>
            <person name="Wangchuk T."/>
            <person name="Wangdi T."/>
            <person name="Weiand M."/>
            <person name="Wilkinson J."/>
            <person name="Wilson A."/>
            <person name="Yadav S."/>
            <person name="Young G."/>
            <person name="Yu Q."/>
            <person name="Zembek L."/>
            <person name="Zhong D."/>
            <person name="Zimmer A."/>
            <person name="Zwirko Z."/>
            <person name="Jaffe D.B."/>
            <person name="Alvarez P."/>
            <person name="Brockman W."/>
            <person name="Butler J."/>
            <person name="Chin C."/>
            <person name="Gnerre S."/>
            <person name="Grabherr M."/>
            <person name="Kleber M."/>
            <person name="Mauceli E."/>
            <person name="MacCallum I."/>
        </authorList>
    </citation>
    <scope>NUCLEOTIDE SEQUENCE [LARGE SCALE GENOMIC DNA]</scope>
    <source>
        <strain evidence="4">MSH-3 / Tucson 14011-0111.49</strain>
    </source>
</reference>
<feature type="region of interest" description="Disordered" evidence="1">
    <location>
        <begin position="174"/>
        <end position="213"/>
    </location>
</feature>
<feature type="chain" id="PRO_5002806151" evidence="2">
    <location>
        <begin position="21"/>
        <end position="272"/>
    </location>
</feature>
<gene>
    <name evidence="3" type="primary">Dper\GL10592</name>
    <name evidence="3" type="ORF">Dper_GL10592</name>
</gene>
<dbReference type="Proteomes" id="UP000008744">
    <property type="component" value="Unassembled WGS sequence"/>
</dbReference>
<evidence type="ECO:0000256" key="2">
    <source>
        <dbReference type="SAM" id="SignalP"/>
    </source>
</evidence>
<dbReference type="AlphaFoldDB" id="B4GB43"/>
<dbReference type="STRING" id="7234.B4GB43"/>
<name>B4GB43_DROPE</name>
<protein>
    <submittedName>
        <fullName evidence="3">GL10592</fullName>
    </submittedName>
</protein>
<organism evidence="4">
    <name type="scientific">Drosophila persimilis</name>
    <name type="common">Fruit fly</name>
    <dbReference type="NCBI Taxonomy" id="7234"/>
    <lineage>
        <taxon>Eukaryota</taxon>
        <taxon>Metazoa</taxon>
        <taxon>Ecdysozoa</taxon>
        <taxon>Arthropoda</taxon>
        <taxon>Hexapoda</taxon>
        <taxon>Insecta</taxon>
        <taxon>Pterygota</taxon>
        <taxon>Neoptera</taxon>
        <taxon>Endopterygota</taxon>
        <taxon>Diptera</taxon>
        <taxon>Brachycera</taxon>
        <taxon>Muscomorpha</taxon>
        <taxon>Ephydroidea</taxon>
        <taxon>Drosophilidae</taxon>
        <taxon>Drosophila</taxon>
        <taxon>Sophophora</taxon>
    </lineage>
</organism>